<dbReference type="InterPro" id="IPR013057">
    <property type="entry name" value="AA_transpt_TM"/>
</dbReference>
<sequence length="463" mass="51245">MKIDDEKEKNRYSLQMENFSSTAKLADDVSKRKSEEAMASENYNPFENRKIDNPTTFNGALAHLLKSSLGSGILAMPMAFKNGGLAFGLVGTVVVGFICAHCVHMLVRCSHILSKRIMVPSLTFAGTAEAAFETGPPATRRFSSIARQIINSALVLTYYAGNTIYVVFIASSIQQVVEYHLSPNINIRLYILMIWVPLMVLCLVRDLKNLVPFSVTANLFIVASFAITLYYMFTDIPDMSTRNQIASFDKLPLFFATVIFAMEGIGTVMPIENHMKEPEKFLSCCGVLQISMSVVVVLYGVIGFFGYLKFGEETEGSVTLNLPVEDILAQVVKILIAIAIFFTYALQFYVPTSIVWEIIQHKFPPHKERYYNYALRMITVTGTVILAAAVPNLGPIISLVGSVCFSVLGLLLPAVIDLVTRAELGYGAFKWIFVKDVIIMVIAIIALCAGTYTSFLDIIHAYT</sequence>
<dbReference type="Pfam" id="PF01490">
    <property type="entry name" value="Aa_trans"/>
    <property type="match status" value="1"/>
</dbReference>
<dbReference type="AlphaFoldDB" id="A0AAW2HD95"/>
<organism evidence="7">
    <name type="scientific">Menopon gallinae</name>
    <name type="common">poultry shaft louse</name>
    <dbReference type="NCBI Taxonomy" id="328185"/>
    <lineage>
        <taxon>Eukaryota</taxon>
        <taxon>Metazoa</taxon>
        <taxon>Ecdysozoa</taxon>
        <taxon>Arthropoda</taxon>
        <taxon>Hexapoda</taxon>
        <taxon>Insecta</taxon>
        <taxon>Pterygota</taxon>
        <taxon>Neoptera</taxon>
        <taxon>Paraneoptera</taxon>
        <taxon>Psocodea</taxon>
        <taxon>Troctomorpha</taxon>
        <taxon>Phthiraptera</taxon>
        <taxon>Amblycera</taxon>
        <taxon>Menoponidae</taxon>
        <taxon>Menopon</taxon>
    </lineage>
</organism>
<proteinExistence type="predicted"/>
<name>A0AAW2HD95_9NEOP</name>
<feature type="domain" description="Amino acid transporter transmembrane" evidence="6">
    <location>
        <begin position="55"/>
        <end position="455"/>
    </location>
</feature>
<feature type="transmembrane region" description="Helical" evidence="5">
    <location>
        <begin position="185"/>
        <end position="204"/>
    </location>
</feature>
<keyword evidence="3 5" id="KW-1133">Transmembrane helix</keyword>
<evidence type="ECO:0000256" key="5">
    <source>
        <dbReference type="SAM" id="Phobius"/>
    </source>
</evidence>
<evidence type="ECO:0000259" key="6">
    <source>
        <dbReference type="Pfam" id="PF01490"/>
    </source>
</evidence>
<dbReference type="EMBL" id="JARGDH010000005">
    <property type="protein sequence ID" value="KAL0267642.1"/>
    <property type="molecule type" value="Genomic_DNA"/>
</dbReference>
<feature type="transmembrane region" description="Helical" evidence="5">
    <location>
        <begin position="211"/>
        <end position="233"/>
    </location>
</feature>
<evidence type="ECO:0000256" key="2">
    <source>
        <dbReference type="ARBA" id="ARBA00022692"/>
    </source>
</evidence>
<dbReference type="PANTHER" id="PTHR22950:SF494">
    <property type="entry name" value="GH04538P"/>
    <property type="match status" value="1"/>
</dbReference>
<comment type="caution">
    <text evidence="7">The sequence shown here is derived from an EMBL/GenBank/DDBJ whole genome shotgun (WGS) entry which is preliminary data.</text>
</comment>
<evidence type="ECO:0000256" key="1">
    <source>
        <dbReference type="ARBA" id="ARBA00004141"/>
    </source>
</evidence>
<evidence type="ECO:0000256" key="4">
    <source>
        <dbReference type="ARBA" id="ARBA00023136"/>
    </source>
</evidence>
<feature type="transmembrane region" description="Helical" evidence="5">
    <location>
        <begin position="253"/>
        <end position="269"/>
    </location>
</feature>
<comment type="subcellular location">
    <subcellularLocation>
        <location evidence="1">Membrane</location>
        <topology evidence="1">Multi-pass membrane protein</topology>
    </subcellularLocation>
</comment>
<feature type="transmembrane region" description="Helical" evidence="5">
    <location>
        <begin position="149"/>
        <end position="173"/>
    </location>
</feature>
<keyword evidence="2 5" id="KW-0812">Transmembrane</keyword>
<dbReference type="GO" id="GO:0015179">
    <property type="term" value="F:L-amino acid transmembrane transporter activity"/>
    <property type="evidence" value="ECO:0007669"/>
    <property type="project" value="TreeGrafter"/>
</dbReference>
<protein>
    <recommendedName>
        <fullName evidence="6">Amino acid transporter transmembrane domain-containing protein</fullName>
    </recommendedName>
</protein>
<evidence type="ECO:0000256" key="3">
    <source>
        <dbReference type="ARBA" id="ARBA00022989"/>
    </source>
</evidence>
<feature type="transmembrane region" description="Helical" evidence="5">
    <location>
        <begin position="85"/>
        <end position="107"/>
    </location>
</feature>
<feature type="transmembrane region" description="Helical" evidence="5">
    <location>
        <begin position="396"/>
        <end position="416"/>
    </location>
</feature>
<feature type="transmembrane region" description="Helical" evidence="5">
    <location>
        <begin position="281"/>
        <end position="307"/>
    </location>
</feature>
<reference evidence="7" key="1">
    <citation type="journal article" date="2024" name="Gigascience">
        <title>Chromosome-level genome of the poultry shaft louse Menopon gallinae provides insight into the host-switching and adaptive evolution of parasitic lice.</title>
        <authorList>
            <person name="Xu Y."/>
            <person name="Ma L."/>
            <person name="Liu S."/>
            <person name="Liang Y."/>
            <person name="Liu Q."/>
            <person name="He Z."/>
            <person name="Tian L."/>
            <person name="Duan Y."/>
            <person name="Cai W."/>
            <person name="Li H."/>
            <person name="Song F."/>
        </authorList>
    </citation>
    <scope>NUCLEOTIDE SEQUENCE</scope>
    <source>
        <strain evidence="7">Cailab_2023a</strain>
    </source>
</reference>
<gene>
    <name evidence="7" type="ORF">PYX00_009851</name>
</gene>
<dbReference type="GO" id="GO:0005774">
    <property type="term" value="C:vacuolar membrane"/>
    <property type="evidence" value="ECO:0007669"/>
    <property type="project" value="TreeGrafter"/>
</dbReference>
<accession>A0AAW2HD95</accession>
<feature type="transmembrane region" description="Helical" evidence="5">
    <location>
        <begin position="370"/>
        <end position="390"/>
    </location>
</feature>
<dbReference type="PANTHER" id="PTHR22950">
    <property type="entry name" value="AMINO ACID TRANSPORTER"/>
    <property type="match status" value="1"/>
</dbReference>
<feature type="transmembrane region" description="Helical" evidence="5">
    <location>
        <begin position="437"/>
        <end position="462"/>
    </location>
</feature>
<evidence type="ECO:0000313" key="7">
    <source>
        <dbReference type="EMBL" id="KAL0267642.1"/>
    </source>
</evidence>
<keyword evidence="4 5" id="KW-0472">Membrane</keyword>
<feature type="transmembrane region" description="Helical" evidence="5">
    <location>
        <begin position="327"/>
        <end position="350"/>
    </location>
</feature>